<comment type="caution">
    <text evidence="9">The sequence shown here is derived from an EMBL/GenBank/DDBJ whole genome shotgun (WGS) entry which is preliminary data.</text>
</comment>
<evidence type="ECO:0000256" key="1">
    <source>
        <dbReference type="ARBA" id="ARBA00004365"/>
    </source>
</evidence>
<keyword evidence="4" id="KW-0472">Membrane</keyword>
<gene>
    <name evidence="9" type="ORF">C1SCF055_LOCUS309</name>
</gene>
<dbReference type="InterPro" id="IPR013974">
    <property type="entry name" value="SAF"/>
</dbReference>
<evidence type="ECO:0000256" key="7">
    <source>
        <dbReference type="SAM" id="MobiDB-lite"/>
    </source>
</evidence>
<dbReference type="Gene3D" id="2.30.30.760">
    <property type="match status" value="1"/>
</dbReference>
<protein>
    <submittedName>
        <fullName evidence="11">Flagellar L-ring protein (Basal body L-ring protein)</fullName>
    </submittedName>
</protein>
<sequence length="701" mass="77469">MNHFEKINRRTLRLAAAAVVVFCMCSVATAAQLRLRSDVHPQGALVLLGDVAEILTNDPVEAERLASIELFPAPASSRKRFVSLYEMRDALQRKLDLSGISLSGASRITVHGVMLEEEPEPEPERAPVVRPVSSVVKKRAELRVEEALTDYLRQQARSEGPWTIRFSMSESQMQSNAEALAKADTTVTVMGGRAPWTGSQSFSISVESTTIEGETELQQFSIDTVVTLPPAVVVAARPLTRGSLIREGDVRLDFQSDLRKGDATFDRIEDVIGLETTQSIAAGDAMLGRELRKPLLVKAGDAVTVYARTGGIQVRTVARARDSGSMGELVSVETLNDRKAYFARVSGIQKVEVYARAVSAEGAMPAEPKTIGPEVEELSAKFRAQLERAKERQQLATNAKQPRAVEPASFEAASEPQMQVRQSATEGSPTILHPVTVVDPVGNFQVSSSQQPVCSFEPLHTNASTLDAPERQMSIFDREYSFRTLMLLAVVLLTAGRAEVKAQSSSIYAMPDARTGLTLEDLSLTTIAITPPQEIQKYDTITIIVDEKSQMLSEGEMQRRKRANLTAILEDWIEFEGGWSIRAAKQRLGDQIIGGNLNSQFRTQSELETRDGLKFRIAATVVDIRPNGHLVLEAHKTIKNNDEFWEQRLTGIVNPEDILPNRSVLSEKITNLNIAKCEEGHVRDGYRRGWLLEIFDRHQPF</sequence>
<dbReference type="Gene3D" id="3.90.1210.10">
    <property type="entry name" value="Antifreeze-like/N-acetylneuraminic acid synthase C-terminal domain"/>
    <property type="match status" value="1"/>
</dbReference>
<keyword evidence="12" id="KW-1185">Reference proteome</keyword>
<dbReference type="Pfam" id="PF13144">
    <property type="entry name" value="ChapFlgA"/>
    <property type="match status" value="1"/>
</dbReference>
<keyword evidence="11" id="KW-0966">Cell projection</keyword>
<accession>A0A9P1FCK2</accession>
<feature type="compositionally biased region" description="Polar residues" evidence="7">
    <location>
        <begin position="416"/>
        <end position="426"/>
    </location>
</feature>
<keyword evidence="6" id="KW-0998">Cell outer membrane</keyword>
<evidence type="ECO:0000313" key="10">
    <source>
        <dbReference type="EMBL" id="CAL1125094.1"/>
    </source>
</evidence>
<dbReference type="Proteomes" id="UP001152797">
    <property type="component" value="Unassembled WGS sequence"/>
</dbReference>
<evidence type="ECO:0000256" key="4">
    <source>
        <dbReference type="ARBA" id="ARBA00023136"/>
    </source>
</evidence>
<dbReference type="InterPro" id="IPR000527">
    <property type="entry name" value="Flag_Lring"/>
</dbReference>
<evidence type="ECO:0000313" key="12">
    <source>
        <dbReference type="Proteomes" id="UP001152797"/>
    </source>
</evidence>
<dbReference type="InterPro" id="IPR017585">
    <property type="entry name" value="SAF_FlgA"/>
</dbReference>
<dbReference type="EMBL" id="CAMXCT020000001">
    <property type="protein sequence ID" value="CAL1125094.1"/>
    <property type="molecule type" value="Genomic_DNA"/>
</dbReference>
<reference evidence="10" key="2">
    <citation type="submission" date="2024-04" db="EMBL/GenBank/DDBJ databases">
        <authorList>
            <person name="Chen Y."/>
            <person name="Shah S."/>
            <person name="Dougan E. K."/>
            <person name="Thang M."/>
            <person name="Chan C."/>
        </authorList>
    </citation>
    <scope>NUCLEOTIDE SEQUENCE [LARGE SCALE GENOMIC DNA]</scope>
</reference>
<dbReference type="Pfam" id="PF02107">
    <property type="entry name" value="FlgH"/>
    <property type="match status" value="1"/>
</dbReference>
<evidence type="ECO:0000313" key="11">
    <source>
        <dbReference type="EMBL" id="CAL4759031.1"/>
    </source>
</evidence>
<name>A0A9P1FCK2_9DINO</name>
<dbReference type="AlphaFoldDB" id="A0A9P1FCK2"/>
<dbReference type="EMBL" id="CAMXCT030000001">
    <property type="protein sequence ID" value="CAL4759031.1"/>
    <property type="molecule type" value="Genomic_DNA"/>
</dbReference>
<proteinExistence type="predicted"/>
<evidence type="ECO:0000256" key="3">
    <source>
        <dbReference type="ARBA" id="ARBA00022729"/>
    </source>
</evidence>
<dbReference type="SMART" id="SM00858">
    <property type="entry name" value="SAF"/>
    <property type="match status" value="1"/>
</dbReference>
<dbReference type="GO" id="GO:0003774">
    <property type="term" value="F:cytoskeletal motor activity"/>
    <property type="evidence" value="ECO:0007669"/>
    <property type="project" value="InterPro"/>
</dbReference>
<organism evidence="9">
    <name type="scientific">Cladocopium goreaui</name>
    <dbReference type="NCBI Taxonomy" id="2562237"/>
    <lineage>
        <taxon>Eukaryota</taxon>
        <taxon>Sar</taxon>
        <taxon>Alveolata</taxon>
        <taxon>Dinophyceae</taxon>
        <taxon>Suessiales</taxon>
        <taxon>Symbiodiniaceae</taxon>
        <taxon>Cladocopium</taxon>
    </lineage>
</organism>
<dbReference type="NCBIfam" id="TIGR03170">
    <property type="entry name" value="flgA_cterm"/>
    <property type="match status" value="1"/>
</dbReference>
<reference evidence="9" key="1">
    <citation type="submission" date="2022-10" db="EMBL/GenBank/DDBJ databases">
        <authorList>
            <person name="Chen Y."/>
            <person name="Dougan E. K."/>
            <person name="Chan C."/>
            <person name="Rhodes N."/>
            <person name="Thang M."/>
        </authorList>
    </citation>
    <scope>NUCLEOTIDE SEQUENCE</scope>
</reference>
<keyword evidence="11" id="KW-0282">Flagellum</keyword>
<feature type="region of interest" description="Disordered" evidence="7">
    <location>
        <begin position="390"/>
        <end position="426"/>
    </location>
</feature>
<evidence type="ECO:0000313" key="9">
    <source>
        <dbReference type="EMBL" id="CAI3971719.1"/>
    </source>
</evidence>
<dbReference type="EMBL" id="CAMXCT010000001">
    <property type="protein sequence ID" value="CAI3971719.1"/>
    <property type="molecule type" value="Genomic_DNA"/>
</dbReference>
<dbReference type="PANTHER" id="PTHR34933:SF1">
    <property type="entry name" value="FLAGELLAR L-RING PROTEIN"/>
    <property type="match status" value="1"/>
</dbReference>
<dbReference type="CDD" id="cd11614">
    <property type="entry name" value="SAF_CpaB_FlgA_like"/>
    <property type="match status" value="1"/>
</dbReference>
<dbReference type="PANTHER" id="PTHR34933">
    <property type="entry name" value="FLAGELLAR L-RING PROTEIN"/>
    <property type="match status" value="1"/>
</dbReference>
<evidence type="ECO:0000256" key="5">
    <source>
        <dbReference type="ARBA" id="ARBA00023143"/>
    </source>
</evidence>
<keyword evidence="11" id="KW-0969">Cilium</keyword>
<keyword evidence="3" id="KW-0732">Signal</keyword>
<keyword evidence="5" id="KW-0975">Bacterial flagellum</keyword>
<evidence type="ECO:0000256" key="6">
    <source>
        <dbReference type="ARBA" id="ARBA00023237"/>
    </source>
</evidence>
<comment type="subcellular location">
    <subcellularLocation>
        <location evidence="1">Bacterial flagellum</location>
    </subcellularLocation>
    <subcellularLocation>
        <location evidence="2">Cell outer membrane</location>
    </subcellularLocation>
</comment>
<feature type="domain" description="SAF" evidence="8">
    <location>
        <begin position="230"/>
        <end position="292"/>
    </location>
</feature>
<dbReference type="OrthoDB" id="8300257at2759"/>
<evidence type="ECO:0000259" key="8">
    <source>
        <dbReference type="SMART" id="SM00858"/>
    </source>
</evidence>
<evidence type="ECO:0000256" key="2">
    <source>
        <dbReference type="ARBA" id="ARBA00004442"/>
    </source>
</evidence>